<gene>
    <name evidence="2" type="primary">20201962</name>
    <name evidence="1" type="ORF">HELRODRAFT_167520</name>
</gene>
<dbReference type="InterPro" id="IPR029069">
    <property type="entry name" value="HotDog_dom_sf"/>
</dbReference>
<organism evidence="2 3">
    <name type="scientific">Helobdella robusta</name>
    <name type="common">Californian leech</name>
    <dbReference type="NCBI Taxonomy" id="6412"/>
    <lineage>
        <taxon>Eukaryota</taxon>
        <taxon>Metazoa</taxon>
        <taxon>Spiralia</taxon>
        <taxon>Lophotrochozoa</taxon>
        <taxon>Annelida</taxon>
        <taxon>Clitellata</taxon>
        <taxon>Hirudinea</taxon>
        <taxon>Rhynchobdellida</taxon>
        <taxon>Glossiphoniidae</taxon>
        <taxon>Helobdella</taxon>
    </lineage>
</organism>
<name>T1EZG2_HELRO</name>
<protein>
    <recommendedName>
        <fullName evidence="4">Acyl-ACP thioesterase</fullName>
    </recommendedName>
</protein>
<proteinExistence type="predicted"/>
<evidence type="ECO:0000313" key="3">
    <source>
        <dbReference type="Proteomes" id="UP000015101"/>
    </source>
</evidence>
<dbReference type="KEGG" id="hro:HELRODRAFT_167520"/>
<reference evidence="2" key="3">
    <citation type="submission" date="2015-06" db="UniProtKB">
        <authorList>
            <consortium name="EnsemblMetazoa"/>
        </authorList>
    </citation>
    <scope>IDENTIFICATION</scope>
</reference>
<dbReference type="GeneID" id="20201962"/>
<accession>T1EZG2</accession>
<evidence type="ECO:0000313" key="1">
    <source>
        <dbReference type="EMBL" id="ESO11002.1"/>
    </source>
</evidence>
<dbReference type="Gene3D" id="3.10.129.10">
    <property type="entry name" value="Hotdog Thioesterase"/>
    <property type="match status" value="1"/>
</dbReference>
<dbReference type="InParanoid" id="T1EZG2"/>
<reference evidence="3" key="1">
    <citation type="submission" date="2012-12" db="EMBL/GenBank/DDBJ databases">
        <authorList>
            <person name="Hellsten U."/>
            <person name="Grimwood J."/>
            <person name="Chapman J.A."/>
            <person name="Shapiro H."/>
            <person name="Aerts A."/>
            <person name="Otillar R.P."/>
            <person name="Terry A.Y."/>
            <person name="Boore J.L."/>
            <person name="Simakov O."/>
            <person name="Marletaz F."/>
            <person name="Cho S.-J."/>
            <person name="Edsinger-Gonzales E."/>
            <person name="Havlak P."/>
            <person name="Kuo D.-H."/>
            <person name="Larsson T."/>
            <person name="Lv J."/>
            <person name="Arendt D."/>
            <person name="Savage R."/>
            <person name="Osoegawa K."/>
            <person name="de Jong P."/>
            <person name="Lindberg D.R."/>
            <person name="Seaver E.C."/>
            <person name="Weisblat D.A."/>
            <person name="Putnam N.H."/>
            <person name="Grigoriev I.V."/>
            <person name="Rokhsar D.S."/>
        </authorList>
    </citation>
    <scope>NUCLEOTIDE SEQUENCE</scope>
</reference>
<dbReference type="Proteomes" id="UP000015101">
    <property type="component" value="Unassembled WGS sequence"/>
</dbReference>
<evidence type="ECO:0008006" key="4">
    <source>
        <dbReference type="Google" id="ProtNLM"/>
    </source>
</evidence>
<dbReference type="CTD" id="20201962"/>
<dbReference type="OrthoDB" id="5975054at2759"/>
<dbReference type="EMBL" id="AMQM01002799">
    <property type="status" value="NOT_ANNOTATED_CDS"/>
    <property type="molecule type" value="Genomic_DNA"/>
</dbReference>
<keyword evidence="3" id="KW-1185">Reference proteome</keyword>
<sequence>MATGKYLPWRIYSLLFSSRRSHFEIHGVKSHFLDLYNLTHEKQYMTFFVSSRVEISQEFYRVVADLFFKRPVPYESLDVIMRIGYVGNKSASLYSCLEYDKFNYKTHKPGRQKSIDCIKIGKGKDNEKELGQDSSHHSILASNITSMVFMDGVTRQSEKPPQWWIDKYKYRSDDRLKLVNQKFSIPQDKNVFRHPVRILYNDIDFYNHTNYKSYVCYCFEIANQAVNHKFFLDGFNSSGDILNREVKLIEVSYFGESVPDDVLEVSMWIDPNDENVLKFSFDRLKDTERYKAGLVCQATVGFHPTLLPS</sequence>
<dbReference type="HOGENOM" id="CLU_065441_0_0_1"/>
<reference evidence="1 3" key="2">
    <citation type="journal article" date="2013" name="Nature">
        <title>Insights into bilaterian evolution from three spiralian genomes.</title>
        <authorList>
            <person name="Simakov O."/>
            <person name="Marletaz F."/>
            <person name="Cho S.J."/>
            <person name="Edsinger-Gonzales E."/>
            <person name="Havlak P."/>
            <person name="Hellsten U."/>
            <person name="Kuo D.H."/>
            <person name="Larsson T."/>
            <person name="Lv J."/>
            <person name="Arendt D."/>
            <person name="Savage R."/>
            <person name="Osoegawa K."/>
            <person name="de Jong P."/>
            <person name="Grimwood J."/>
            <person name="Chapman J.A."/>
            <person name="Shapiro H."/>
            <person name="Aerts A."/>
            <person name="Otillar R.P."/>
            <person name="Terry A.Y."/>
            <person name="Boore J.L."/>
            <person name="Grigoriev I.V."/>
            <person name="Lindberg D.R."/>
            <person name="Seaver E.C."/>
            <person name="Weisblat D.A."/>
            <person name="Putnam N.H."/>
            <person name="Rokhsar D.S."/>
        </authorList>
    </citation>
    <scope>NUCLEOTIDE SEQUENCE</scope>
</reference>
<dbReference type="PANTHER" id="PTHR34487:SF1">
    <property type="entry name" value="ACYL-ACP THIOESTERASE"/>
    <property type="match status" value="1"/>
</dbReference>
<dbReference type="AlphaFoldDB" id="T1EZG2"/>
<evidence type="ECO:0000313" key="2">
    <source>
        <dbReference type="EnsemblMetazoa" id="HelroP167520"/>
    </source>
</evidence>
<dbReference type="RefSeq" id="XP_009011271.1">
    <property type="nucleotide sequence ID" value="XM_009013023.1"/>
</dbReference>
<dbReference type="EMBL" id="KB095858">
    <property type="protein sequence ID" value="ESO11002.1"/>
    <property type="molecule type" value="Genomic_DNA"/>
</dbReference>
<dbReference type="EnsemblMetazoa" id="HelroT167520">
    <property type="protein sequence ID" value="HelroP167520"/>
    <property type="gene ID" value="HelroG167520"/>
</dbReference>
<dbReference type="SUPFAM" id="SSF54637">
    <property type="entry name" value="Thioesterase/thiol ester dehydrase-isomerase"/>
    <property type="match status" value="1"/>
</dbReference>
<dbReference type="PANTHER" id="PTHR34487">
    <property type="entry name" value="ACYL-ACP THIOESTERASE"/>
    <property type="match status" value="1"/>
</dbReference>